<organism evidence="1 2">
    <name type="scientific">Methanocella paludicola (strain DSM 17711 / JCM 13418 / NBRC 101707 / SANAE)</name>
    <dbReference type="NCBI Taxonomy" id="304371"/>
    <lineage>
        <taxon>Archaea</taxon>
        <taxon>Methanobacteriati</taxon>
        <taxon>Methanobacteriota</taxon>
        <taxon>Stenosarchaea group</taxon>
        <taxon>Methanomicrobia</taxon>
        <taxon>Methanocellales</taxon>
        <taxon>Methanocellaceae</taxon>
        <taxon>Methanocella</taxon>
    </lineage>
</organism>
<name>D1YXK0_METPS</name>
<evidence type="ECO:0000313" key="2">
    <source>
        <dbReference type="Proteomes" id="UP000001882"/>
    </source>
</evidence>
<proteinExistence type="predicted"/>
<accession>D1YXK0</accession>
<evidence type="ECO:0000313" key="1">
    <source>
        <dbReference type="EMBL" id="BAI61172.1"/>
    </source>
</evidence>
<dbReference type="Proteomes" id="UP000001882">
    <property type="component" value="Chromosome"/>
</dbReference>
<reference evidence="1 2" key="1">
    <citation type="journal article" date="2007" name="Appl. Environ. Microbiol.">
        <title>Isolation of key methanogens for global methane emission from rice paddy fields: a novel isolate affiliated with the clone cluster rice cluster I.</title>
        <authorList>
            <person name="Sakai S."/>
            <person name="Imachi H."/>
            <person name="Sekiguchi Y."/>
            <person name="Ohashi A."/>
            <person name="Harada H."/>
            <person name="Kamagata Y."/>
        </authorList>
    </citation>
    <scope>NUCLEOTIDE SEQUENCE [LARGE SCALE GENOMIC DNA]</scope>
    <source>
        <strain evidence="2">DSM 17711 / JCM 13418 / NBRC 101707 / SANAE</strain>
    </source>
</reference>
<reference evidence="2" key="3">
    <citation type="journal article" date="2011" name="PLoS ONE">
        <title>Genome sequence of a mesophilic hydrogenotrophic methanogen Methanocella paludicola, the first cultivated representative of the order Methanocellales.</title>
        <authorList>
            <person name="Sakai S."/>
            <person name="Takaki Y."/>
            <person name="Shimamura S."/>
            <person name="Sekine M."/>
            <person name="Tajima T."/>
            <person name="Kosugi H."/>
            <person name="Ichikawa N."/>
            <person name="Tasumi E."/>
            <person name="Hiraki A.T."/>
            <person name="Shimizu A."/>
            <person name="Kato Y."/>
            <person name="Nishiko R."/>
            <person name="Mori K."/>
            <person name="Fujita N."/>
            <person name="Imachi H."/>
            <person name="Takai K."/>
        </authorList>
    </citation>
    <scope>NUCLEOTIDE SEQUENCE [LARGE SCALE GENOMIC DNA]</scope>
    <source>
        <strain evidence="2">DSM 17711 / JCM 13418 / NBRC 101707 / SANAE</strain>
    </source>
</reference>
<keyword evidence="2" id="KW-1185">Reference proteome</keyword>
<dbReference type="InParanoid" id="D1YXK0"/>
<protein>
    <submittedName>
        <fullName evidence="1">Uncharacterized protein</fullName>
    </submittedName>
</protein>
<dbReference type="KEGG" id="mpd:MCP_1100"/>
<reference evidence="1 2" key="2">
    <citation type="journal article" date="2008" name="Int. J. Syst. Evol. Microbiol.">
        <title>Methanocella paludicola gen. nov., sp. nov., a methane-producing archaeon, the first isolate of the lineage 'Rice Cluster I', and proposal of the new archaeal order Methanocellales ord. nov.</title>
        <authorList>
            <person name="Sakai S."/>
            <person name="Imachi H."/>
            <person name="Hanada S."/>
            <person name="Ohashi A."/>
            <person name="Harada H."/>
            <person name="Kamagata Y."/>
        </authorList>
    </citation>
    <scope>NUCLEOTIDE SEQUENCE [LARGE SCALE GENOMIC DNA]</scope>
    <source>
        <strain evidence="2">DSM 17711 / JCM 13418 / NBRC 101707 / SANAE</strain>
    </source>
</reference>
<dbReference type="AlphaFoldDB" id="D1YXK0"/>
<gene>
    <name evidence="1" type="ordered locus">MCP_1100</name>
</gene>
<sequence length="75" mass="8386">MLFKAADKFFIMAYIKLLDVPLKCSQCGVTRVALGMGQNTSLRSRLDGELPTVTYDDRCPDCGTHMDIDESLRGR</sequence>
<dbReference type="EMBL" id="AP011532">
    <property type="protein sequence ID" value="BAI61172.1"/>
    <property type="molecule type" value="Genomic_DNA"/>
</dbReference>